<dbReference type="EMBL" id="LNIX01000010">
    <property type="protein sequence ID" value="OXA49622.1"/>
    <property type="molecule type" value="Genomic_DNA"/>
</dbReference>
<keyword evidence="1" id="KW-0472">Membrane</keyword>
<dbReference type="AlphaFoldDB" id="A0A226DVX9"/>
<keyword evidence="3" id="KW-1185">Reference proteome</keyword>
<keyword evidence="1" id="KW-1133">Transmembrane helix</keyword>
<evidence type="ECO:0000313" key="2">
    <source>
        <dbReference type="EMBL" id="OXA49622.1"/>
    </source>
</evidence>
<protein>
    <submittedName>
        <fullName evidence="2">Uncharacterized protein</fullName>
    </submittedName>
</protein>
<accession>A0A226DVX9</accession>
<feature type="transmembrane region" description="Helical" evidence="1">
    <location>
        <begin position="143"/>
        <end position="162"/>
    </location>
</feature>
<keyword evidence="1" id="KW-0812">Transmembrane</keyword>
<gene>
    <name evidence="2" type="ORF">Fcan01_15980</name>
</gene>
<reference evidence="2 3" key="1">
    <citation type="submission" date="2015-12" db="EMBL/GenBank/DDBJ databases">
        <title>The genome of Folsomia candida.</title>
        <authorList>
            <person name="Faddeeva A."/>
            <person name="Derks M.F."/>
            <person name="Anvar Y."/>
            <person name="Smit S."/>
            <person name="Van Straalen N."/>
            <person name="Roelofs D."/>
        </authorList>
    </citation>
    <scope>NUCLEOTIDE SEQUENCE [LARGE SCALE GENOMIC DNA]</scope>
    <source>
        <strain evidence="2 3">VU population</strain>
        <tissue evidence="2">Whole body</tissue>
    </source>
</reference>
<feature type="transmembrane region" description="Helical" evidence="1">
    <location>
        <begin position="87"/>
        <end position="109"/>
    </location>
</feature>
<evidence type="ECO:0000256" key="1">
    <source>
        <dbReference type="SAM" id="Phobius"/>
    </source>
</evidence>
<name>A0A226DVX9_FOLCA</name>
<sequence length="385" mass="44320">MNLHRITNLATFEEFLAGWLLNTGCTNISGGPPIKRTFPLLSEASLIRPTMGMTFTFESIKTSRLISCHQVRPGHDTLKVLLNPFDLLGWILFMTSFTVISALLCLISVKDHVSSIIFTGRVCIEIPTVIEGSRLKKRYSTSFTMVILIWLLIAGTVLTNWYKTAFTMDMILPTRYSAPWNSISDVADFNFILPVFEGPLSAFANNRTTKTWYVTTFYQPLETKLTILSSYYGDSIRLNAYKKLALALMQSIPTIRYPDMDKSVIRVTPVLYEDLDTFVGNMSKCVKLGYLDSDENIDTILPFMNDNKNRVVFLKTEDGFFPKTWSWFGVKVRENYVLNKLIVMQSSGIYKHWVDWFKLVRPKRLFHHFKGWKSPRVERVAKLDF</sequence>
<evidence type="ECO:0000313" key="3">
    <source>
        <dbReference type="Proteomes" id="UP000198287"/>
    </source>
</evidence>
<dbReference type="Proteomes" id="UP000198287">
    <property type="component" value="Unassembled WGS sequence"/>
</dbReference>
<organism evidence="2 3">
    <name type="scientific">Folsomia candida</name>
    <name type="common">Springtail</name>
    <dbReference type="NCBI Taxonomy" id="158441"/>
    <lineage>
        <taxon>Eukaryota</taxon>
        <taxon>Metazoa</taxon>
        <taxon>Ecdysozoa</taxon>
        <taxon>Arthropoda</taxon>
        <taxon>Hexapoda</taxon>
        <taxon>Collembola</taxon>
        <taxon>Entomobryomorpha</taxon>
        <taxon>Isotomoidea</taxon>
        <taxon>Isotomidae</taxon>
        <taxon>Proisotominae</taxon>
        <taxon>Folsomia</taxon>
    </lineage>
</organism>
<comment type="caution">
    <text evidence="2">The sequence shown here is derived from an EMBL/GenBank/DDBJ whole genome shotgun (WGS) entry which is preliminary data.</text>
</comment>
<proteinExistence type="predicted"/>